<dbReference type="AlphaFoldDB" id="A0A565C3J7"/>
<dbReference type="EMBL" id="CABITT030000006">
    <property type="protein sequence ID" value="VVB08221.1"/>
    <property type="molecule type" value="Genomic_DNA"/>
</dbReference>
<evidence type="ECO:0000313" key="1">
    <source>
        <dbReference type="EMBL" id="VVB08221.1"/>
    </source>
</evidence>
<sequence>MKINNSSWNDRSPLIGTTCDHPSLPTRDWHMIVFNSSWNVRFLRMGTTRSHSRFSYWNDRSLMMGTTRPHPRFFKGGWSTCRLFVFIRIIMYKV</sequence>
<protein>
    <submittedName>
        <fullName evidence="1">Uncharacterized protein</fullName>
    </submittedName>
</protein>
<organism evidence="1 2">
    <name type="scientific">Arabis nemorensis</name>
    <dbReference type="NCBI Taxonomy" id="586526"/>
    <lineage>
        <taxon>Eukaryota</taxon>
        <taxon>Viridiplantae</taxon>
        <taxon>Streptophyta</taxon>
        <taxon>Embryophyta</taxon>
        <taxon>Tracheophyta</taxon>
        <taxon>Spermatophyta</taxon>
        <taxon>Magnoliopsida</taxon>
        <taxon>eudicotyledons</taxon>
        <taxon>Gunneridae</taxon>
        <taxon>Pentapetalae</taxon>
        <taxon>rosids</taxon>
        <taxon>malvids</taxon>
        <taxon>Brassicales</taxon>
        <taxon>Brassicaceae</taxon>
        <taxon>Arabideae</taxon>
        <taxon>Arabis</taxon>
    </lineage>
</organism>
<proteinExistence type="predicted"/>
<name>A0A565C3J7_9BRAS</name>
<comment type="caution">
    <text evidence="1">The sequence shown here is derived from an EMBL/GenBank/DDBJ whole genome shotgun (WGS) entry which is preliminary data.</text>
</comment>
<evidence type="ECO:0000313" key="2">
    <source>
        <dbReference type="Proteomes" id="UP000489600"/>
    </source>
</evidence>
<accession>A0A565C3J7</accession>
<keyword evidence="2" id="KW-1185">Reference proteome</keyword>
<reference evidence="1" key="1">
    <citation type="submission" date="2019-07" db="EMBL/GenBank/DDBJ databases">
        <authorList>
            <person name="Dittberner H."/>
        </authorList>
    </citation>
    <scope>NUCLEOTIDE SEQUENCE [LARGE SCALE GENOMIC DNA]</scope>
</reference>
<dbReference type="Proteomes" id="UP000489600">
    <property type="component" value="Unassembled WGS sequence"/>
</dbReference>
<gene>
    <name evidence="1" type="ORF">ANE_LOCUS18665</name>
</gene>